<dbReference type="InterPro" id="IPR032861">
    <property type="entry name" value="TAXi_N"/>
</dbReference>
<organism evidence="10 11">
    <name type="scientific">Zostera marina</name>
    <name type="common">Eelgrass</name>
    <dbReference type="NCBI Taxonomy" id="29655"/>
    <lineage>
        <taxon>Eukaryota</taxon>
        <taxon>Viridiplantae</taxon>
        <taxon>Streptophyta</taxon>
        <taxon>Embryophyta</taxon>
        <taxon>Tracheophyta</taxon>
        <taxon>Spermatophyta</taxon>
        <taxon>Magnoliopsida</taxon>
        <taxon>Liliopsida</taxon>
        <taxon>Zosteraceae</taxon>
        <taxon>Zostera</taxon>
    </lineage>
</organism>
<proteinExistence type="inferred from homology"/>
<reference evidence="11" key="1">
    <citation type="journal article" date="2016" name="Nature">
        <title>The genome of the seagrass Zostera marina reveals angiosperm adaptation to the sea.</title>
        <authorList>
            <person name="Olsen J.L."/>
            <person name="Rouze P."/>
            <person name="Verhelst B."/>
            <person name="Lin Y.-C."/>
            <person name="Bayer T."/>
            <person name="Collen J."/>
            <person name="Dattolo E."/>
            <person name="De Paoli E."/>
            <person name="Dittami S."/>
            <person name="Maumus F."/>
            <person name="Michel G."/>
            <person name="Kersting A."/>
            <person name="Lauritano C."/>
            <person name="Lohaus R."/>
            <person name="Toepel M."/>
            <person name="Tonon T."/>
            <person name="Vanneste K."/>
            <person name="Amirebrahimi M."/>
            <person name="Brakel J."/>
            <person name="Bostroem C."/>
            <person name="Chovatia M."/>
            <person name="Grimwood J."/>
            <person name="Jenkins J.W."/>
            <person name="Jueterbock A."/>
            <person name="Mraz A."/>
            <person name="Stam W.T."/>
            <person name="Tice H."/>
            <person name="Bornberg-Bauer E."/>
            <person name="Green P.J."/>
            <person name="Pearson G.A."/>
            <person name="Procaccini G."/>
            <person name="Duarte C.M."/>
            <person name="Schmutz J."/>
            <person name="Reusch T.B.H."/>
            <person name="Van de Peer Y."/>
        </authorList>
    </citation>
    <scope>NUCLEOTIDE SEQUENCE [LARGE SCALE GENOMIC DNA]</scope>
    <source>
        <strain evidence="11">cv. Finnish</strain>
    </source>
</reference>
<evidence type="ECO:0000313" key="10">
    <source>
        <dbReference type="EMBL" id="KMZ76187.1"/>
    </source>
</evidence>
<evidence type="ECO:0000259" key="9">
    <source>
        <dbReference type="PROSITE" id="PS51767"/>
    </source>
</evidence>
<keyword evidence="3 8" id="KW-0732">Signal</keyword>
<dbReference type="EMBL" id="LFYR01000069">
    <property type="protein sequence ID" value="KMZ76187.1"/>
    <property type="molecule type" value="Genomic_DNA"/>
</dbReference>
<dbReference type="Pfam" id="PF14541">
    <property type="entry name" value="TAXi_C"/>
    <property type="match status" value="1"/>
</dbReference>
<keyword evidence="2 10" id="KW-0645">Protease</keyword>
<keyword evidence="6" id="KW-0238">DNA-binding</keyword>
<comment type="similarity">
    <text evidence="1">Belongs to the peptidase A1 family.</text>
</comment>
<dbReference type="GO" id="GO:0003677">
    <property type="term" value="F:DNA binding"/>
    <property type="evidence" value="ECO:0007669"/>
    <property type="project" value="UniProtKB-KW"/>
</dbReference>
<evidence type="ECO:0000256" key="1">
    <source>
        <dbReference type="ARBA" id="ARBA00007447"/>
    </source>
</evidence>
<dbReference type="InterPro" id="IPR051708">
    <property type="entry name" value="Plant_Aspart_Prot_A1"/>
</dbReference>
<evidence type="ECO:0000256" key="2">
    <source>
        <dbReference type="ARBA" id="ARBA00022670"/>
    </source>
</evidence>
<sequence>MASSTVGMFLFLTLLLTSIASSYNLLTHRTLTVGSLPSLPSLSPPSDQSLYSSSDLRRSNSVHLALYHVDSLFPLLSNSTPSHYLHLRLRRDASRVESILRASTSSFKSTVISGLPQGSGEYFTRIGVGTPPTSTDMVLDTGSDIVWLQCSPCHKCYNQSDPVFNPNTSLSFAFVPCFSHQCRFLDIAGCDIRRRSCLYQVSYGDGSNTAGELATETFTFHGGMKLNGVAFGCGHDNEGLFVGAGGLLGLGRGRLSFPAQVKRRFSYCLADRMSGSKNHSSTSTLVFGKENYSKMIRTPMIMNPRLNTFYYMEVMDISVGGTKLPGAIRSDLKLDQLTGQGGVIIDSGTSVTRLARPTNVALRDAFRRGARGLKVADGFSLFDTCYDLTGKKVVKVPTVVFHLGGGGQLSLPSENYLIPVDRKGVFCLAFAGTDGGISIIGNIQQQGFRVVFDEVGSTIGFGRNGC</sequence>
<dbReference type="OrthoDB" id="2747330at2759"/>
<comment type="caution">
    <text evidence="10">The sequence shown here is derived from an EMBL/GenBank/DDBJ whole genome shotgun (WGS) entry which is preliminary data.</text>
</comment>
<dbReference type="InterPro" id="IPR001461">
    <property type="entry name" value="Aspartic_peptidase_A1"/>
</dbReference>
<keyword evidence="4" id="KW-0064">Aspartyl protease</keyword>
<evidence type="ECO:0000256" key="7">
    <source>
        <dbReference type="PIRSR" id="PIRSR601461-1"/>
    </source>
</evidence>
<evidence type="ECO:0000256" key="5">
    <source>
        <dbReference type="ARBA" id="ARBA00022801"/>
    </source>
</evidence>
<protein>
    <submittedName>
        <fullName evidence="10">Eukaryotic aspartyl protease family protein</fullName>
    </submittedName>
</protein>
<feature type="active site" evidence="7">
    <location>
        <position position="346"/>
    </location>
</feature>
<evidence type="ECO:0000256" key="3">
    <source>
        <dbReference type="ARBA" id="ARBA00022729"/>
    </source>
</evidence>
<dbReference type="InterPro" id="IPR033121">
    <property type="entry name" value="PEPTIDASE_A1"/>
</dbReference>
<accession>A0A0K9Q626</accession>
<dbReference type="Gene3D" id="2.40.70.10">
    <property type="entry name" value="Acid Proteases"/>
    <property type="match status" value="2"/>
</dbReference>
<feature type="domain" description="Peptidase A1" evidence="9">
    <location>
        <begin position="122"/>
        <end position="462"/>
    </location>
</feature>
<evidence type="ECO:0000256" key="6">
    <source>
        <dbReference type="ARBA" id="ARBA00023125"/>
    </source>
</evidence>
<dbReference type="FunFam" id="2.40.70.10:FF:000010">
    <property type="entry name" value="Aspartyl protease family protein 2"/>
    <property type="match status" value="1"/>
</dbReference>
<dbReference type="InterPro" id="IPR021109">
    <property type="entry name" value="Peptidase_aspartic_dom_sf"/>
</dbReference>
<dbReference type="PANTHER" id="PTHR47967:SF60">
    <property type="entry name" value="PROTEIN ASPARTIC PROTEASE IN GUARD CELL 1-LIKE"/>
    <property type="match status" value="1"/>
</dbReference>
<dbReference type="PRINTS" id="PR00792">
    <property type="entry name" value="PEPSIN"/>
</dbReference>
<feature type="chain" id="PRO_5005528188" evidence="8">
    <location>
        <begin position="23"/>
        <end position="466"/>
    </location>
</feature>
<feature type="signal peptide" evidence="8">
    <location>
        <begin position="1"/>
        <end position="22"/>
    </location>
</feature>
<evidence type="ECO:0000256" key="8">
    <source>
        <dbReference type="SAM" id="SignalP"/>
    </source>
</evidence>
<keyword evidence="5" id="KW-0378">Hydrolase</keyword>
<name>A0A0K9Q626_ZOSMR</name>
<feature type="active site" evidence="7">
    <location>
        <position position="140"/>
    </location>
</feature>
<dbReference type="STRING" id="29655.A0A0K9Q626"/>
<evidence type="ECO:0000313" key="11">
    <source>
        <dbReference type="Proteomes" id="UP000036987"/>
    </source>
</evidence>
<keyword evidence="11" id="KW-1185">Reference proteome</keyword>
<dbReference type="OMA" id="CKPCAKC"/>
<dbReference type="PROSITE" id="PS51767">
    <property type="entry name" value="PEPTIDASE_A1"/>
    <property type="match status" value="1"/>
</dbReference>
<dbReference type="FunFam" id="2.40.70.10:FF:000016">
    <property type="entry name" value="Probable aspartic protease At2g35615"/>
    <property type="match status" value="1"/>
</dbReference>
<dbReference type="PANTHER" id="PTHR47967">
    <property type="entry name" value="OS07G0603500 PROTEIN-RELATED"/>
    <property type="match status" value="1"/>
</dbReference>
<dbReference type="SUPFAM" id="SSF50630">
    <property type="entry name" value="Acid proteases"/>
    <property type="match status" value="1"/>
</dbReference>
<dbReference type="InterPro" id="IPR032799">
    <property type="entry name" value="TAXi_C"/>
</dbReference>
<evidence type="ECO:0000256" key="4">
    <source>
        <dbReference type="ARBA" id="ARBA00022750"/>
    </source>
</evidence>
<dbReference type="Proteomes" id="UP000036987">
    <property type="component" value="Unassembled WGS sequence"/>
</dbReference>
<gene>
    <name evidence="10" type="ORF">ZOSMA_105G00140</name>
</gene>
<dbReference type="Pfam" id="PF14543">
    <property type="entry name" value="TAXi_N"/>
    <property type="match status" value="1"/>
</dbReference>
<dbReference type="GO" id="GO:0006508">
    <property type="term" value="P:proteolysis"/>
    <property type="evidence" value="ECO:0007669"/>
    <property type="project" value="UniProtKB-KW"/>
</dbReference>
<dbReference type="AlphaFoldDB" id="A0A0K9Q626"/>
<dbReference type="GO" id="GO:0004190">
    <property type="term" value="F:aspartic-type endopeptidase activity"/>
    <property type="evidence" value="ECO:0007669"/>
    <property type="project" value="UniProtKB-KW"/>
</dbReference>